<dbReference type="AlphaFoldDB" id="A0A378WUY4"/>
<feature type="transmembrane region" description="Helical" evidence="1">
    <location>
        <begin position="50"/>
        <end position="69"/>
    </location>
</feature>
<evidence type="ECO:0000313" key="3">
    <source>
        <dbReference type="Proteomes" id="UP000255082"/>
    </source>
</evidence>
<evidence type="ECO:0000313" key="2">
    <source>
        <dbReference type="EMBL" id="SUA44969.1"/>
    </source>
</evidence>
<reference evidence="2 3" key="1">
    <citation type="submission" date="2018-06" db="EMBL/GenBank/DDBJ databases">
        <authorList>
            <consortium name="Pathogen Informatics"/>
            <person name="Doyle S."/>
        </authorList>
    </citation>
    <scope>NUCLEOTIDE SEQUENCE [LARGE SCALE GENOMIC DNA]</scope>
    <source>
        <strain evidence="2 3">NCTC13184</strain>
    </source>
</reference>
<dbReference type="EMBL" id="UGRU01000001">
    <property type="protein sequence ID" value="SUA44969.1"/>
    <property type="molecule type" value="Genomic_DNA"/>
</dbReference>
<organism evidence="2 3">
    <name type="scientific">Nocardia africana</name>
    <dbReference type="NCBI Taxonomy" id="134964"/>
    <lineage>
        <taxon>Bacteria</taxon>
        <taxon>Bacillati</taxon>
        <taxon>Actinomycetota</taxon>
        <taxon>Actinomycetes</taxon>
        <taxon>Mycobacteriales</taxon>
        <taxon>Nocardiaceae</taxon>
        <taxon>Nocardia</taxon>
    </lineage>
</organism>
<dbReference type="Proteomes" id="UP000255082">
    <property type="component" value="Unassembled WGS sequence"/>
</dbReference>
<keyword evidence="1" id="KW-1133">Transmembrane helix</keyword>
<protein>
    <submittedName>
        <fullName evidence="2">Uncharacterized protein</fullName>
    </submittedName>
</protein>
<evidence type="ECO:0000256" key="1">
    <source>
        <dbReference type="SAM" id="Phobius"/>
    </source>
</evidence>
<name>A0A378WUY4_9NOCA</name>
<accession>A0A378WUY4</accession>
<keyword evidence="1" id="KW-0812">Transmembrane</keyword>
<proteinExistence type="predicted"/>
<keyword evidence="1" id="KW-0472">Membrane</keyword>
<gene>
    <name evidence="2" type="ORF">NCTC13184_03491</name>
</gene>
<sequence>MLGMLFAGCLALAAVLWLVEWPYLLGTWIVVQAGARNPSIARTLMGWTFEVPYLAFFAMMAIGWITHAMKPTRPQYPPTYNG</sequence>